<evidence type="ECO:0000259" key="6">
    <source>
        <dbReference type="Pfam" id="PF22178"/>
    </source>
</evidence>
<dbReference type="OrthoDB" id="6710627at2"/>
<dbReference type="NCBIfam" id="TIGR01646">
    <property type="entry name" value="vgr_GE"/>
    <property type="match status" value="1"/>
</dbReference>
<dbReference type="InterPro" id="IPR054030">
    <property type="entry name" value="Gp5_Vgr_C"/>
</dbReference>
<protein>
    <submittedName>
        <fullName evidence="7">Type VI secretion system secreted protein VgrG</fullName>
    </submittedName>
</protein>
<proteinExistence type="inferred from homology"/>
<dbReference type="Pfam" id="PF05954">
    <property type="entry name" value="Phage_GPD"/>
    <property type="match status" value="1"/>
</dbReference>
<dbReference type="Gene3D" id="2.40.50.230">
    <property type="entry name" value="Gp5 N-terminal domain"/>
    <property type="match status" value="1"/>
</dbReference>
<dbReference type="InterPro" id="IPR006533">
    <property type="entry name" value="T6SS_Vgr_RhsGE"/>
</dbReference>
<keyword evidence="8" id="KW-1185">Reference proteome</keyword>
<dbReference type="Pfam" id="PF22178">
    <property type="entry name" value="Gp5_trimer_C"/>
    <property type="match status" value="1"/>
</dbReference>
<feature type="domain" description="Gp5/Type VI secretion system Vgr C-terminal trimerisation" evidence="6">
    <location>
        <begin position="477"/>
        <end position="585"/>
    </location>
</feature>
<dbReference type="AlphaFoldDB" id="A0A1H3Z400"/>
<dbReference type="Gene3D" id="2.30.110.50">
    <property type="match status" value="1"/>
</dbReference>
<evidence type="ECO:0000256" key="3">
    <source>
        <dbReference type="ARBA" id="ARBA00022525"/>
    </source>
</evidence>
<feature type="domain" description="Gp5/Type VI secretion system Vgr protein OB-fold" evidence="5">
    <location>
        <begin position="393"/>
        <end position="460"/>
    </location>
</feature>
<dbReference type="GO" id="GO:0005576">
    <property type="term" value="C:extracellular region"/>
    <property type="evidence" value="ECO:0007669"/>
    <property type="project" value="UniProtKB-SubCell"/>
</dbReference>
<dbReference type="RefSeq" id="WP_091339631.1">
    <property type="nucleotide sequence ID" value="NZ_FNRM01000002.1"/>
</dbReference>
<dbReference type="NCBIfam" id="TIGR03361">
    <property type="entry name" value="VI_Rhs_Vgr"/>
    <property type="match status" value="1"/>
</dbReference>
<dbReference type="Gene3D" id="3.55.50.10">
    <property type="entry name" value="Baseplate protein-like domains"/>
    <property type="match status" value="1"/>
</dbReference>
<dbReference type="STRING" id="152573.SAMN04488051_1025"/>
<evidence type="ECO:0000259" key="5">
    <source>
        <dbReference type="Pfam" id="PF04717"/>
    </source>
</evidence>
<reference evidence="7 8" key="1">
    <citation type="submission" date="2016-10" db="EMBL/GenBank/DDBJ databases">
        <authorList>
            <person name="de Groot N.N."/>
        </authorList>
    </citation>
    <scope>NUCLEOTIDE SEQUENCE [LARGE SCALE GENOMIC DNA]</scope>
    <source>
        <strain evidence="7 8">CGMCC 1.3430</strain>
    </source>
</reference>
<dbReference type="PANTHER" id="PTHR32305:SF15">
    <property type="entry name" value="PROTEIN RHSA-RELATED"/>
    <property type="match status" value="1"/>
</dbReference>
<dbReference type="InterPro" id="IPR050708">
    <property type="entry name" value="T6SS_VgrG/RHS"/>
</dbReference>
<name>A0A1H3Z400_ALKAM</name>
<evidence type="ECO:0000256" key="1">
    <source>
        <dbReference type="ARBA" id="ARBA00004613"/>
    </source>
</evidence>
<organism evidence="7 8">
    <name type="scientific">Alkalimonas amylolytica</name>
    <dbReference type="NCBI Taxonomy" id="152573"/>
    <lineage>
        <taxon>Bacteria</taxon>
        <taxon>Pseudomonadati</taxon>
        <taxon>Pseudomonadota</taxon>
        <taxon>Gammaproteobacteria</taxon>
        <taxon>Alkalimonas</taxon>
    </lineage>
</organism>
<comment type="subcellular location">
    <subcellularLocation>
        <location evidence="1">Secreted</location>
    </subcellularLocation>
</comment>
<dbReference type="Gene3D" id="4.10.220.110">
    <property type="match status" value="1"/>
</dbReference>
<accession>A0A1H3Z400</accession>
<dbReference type="InterPro" id="IPR037026">
    <property type="entry name" value="Vgr_OB-fold_dom_sf"/>
</dbReference>
<dbReference type="PANTHER" id="PTHR32305">
    <property type="match status" value="1"/>
</dbReference>
<dbReference type="SUPFAM" id="SSF69279">
    <property type="entry name" value="Phage tail proteins"/>
    <property type="match status" value="2"/>
</dbReference>
<comment type="similarity">
    <text evidence="2">Belongs to the VgrG protein family.</text>
</comment>
<dbReference type="EMBL" id="FNRM01000002">
    <property type="protein sequence ID" value="SEA18111.1"/>
    <property type="molecule type" value="Genomic_DNA"/>
</dbReference>
<evidence type="ECO:0000256" key="2">
    <source>
        <dbReference type="ARBA" id="ARBA00005558"/>
    </source>
</evidence>
<dbReference type="Proteomes" id="UP000198773">
    <property type="component" value="Unassembled WGS sequence"/>
</dbReference>
<evidence type="ECO:0000313" key="8">
    <source>
        <dbReference type="Proteomes" id="UP000198773"/>
    </source>
</evidence>
<dbReference type="SUPFAM" id="SSF69349">
    <property type="entry name" value="Phage fibre proteins"/>
    <property type="match status" value="1"/>
</dbReference>
<feature type="region of interest" description="Disordered" evidence="4">
    <location>
        <begin position="467"/>
        <end position="487"/>
    </location>
</feature>
<evidence type="ECO:0000313" key="7">
    <source>
        <dbReference type="EMBL" id="SEA18111.1"/>
    </source>
</evidence>
<dbReference type="Pfam" id="PF04717">
    <property type="entry name" value="Phage_base_V"/>
    <property type="match status" value="1"/>
</dbReference>
<dbReference type="InterPro" id="IPR017847">
    <property type="entry name" value="T6SS_RhsGE_Vgr_subset"/>
</dbReference>
<dbReference type="InterPro" id="IPR006531">
    <property type="entry name" value="Gp5/Vgr_OB"/>
</dbReference>
<evidence type="ECO:0000256" key="4">
    <source>
        <dbReference type="SAM" id="MobiDB-lite"/>
    </source>
</evidence>
<sequence>MQKATQEENSIEIMTPLGKDALYLTRFSLKEGISKQFVVTSDVYTNGQTIAAADLIGKEVTIRLELGSHQQRYIHGKVADLHALGLRVNKDATGNDYRDYRLTIVPASWFMQHRVNSRIFREKNVLRIIELLAAEHGVNVDTTTHTSSYPDYDFKVQYQESDLNFVLRLMEEEGLFYFFEHTDSSHTMVLADKASAYKPCPKNASVKFHTGSLADDHIVSWQNQLTMVPGQYIQRHYDLQKPKALPTGQYQHGNLVPGHANYEIFSYGAEAESLDRAQAIASIRLESLQKDMEVRAGTSNCRDFAAAKTFTISEHEDDAEVGKHYVITDVELIAAVSNQSGAAQAGQCSIHNSFKCVPKKVVYRPYASAYKPLITGVQTATVTCKGDEEISVDELGRVTVKFHWDRSDITDHESSCAIRVSQHWAGKNWGAFFFPRRDQEVLVEFINGDPDQPIITGAVYNSDHMPPYNLPDDKTQSGIKSRSSKKGGADNFNEIRFEDKKGEELFYMHAEKDMSMQVEHDFTLHVENDQHDTIDNDRTTLVKANDNLDVKKERVSKVGQSDTLDVGKALLINAGNSITLKTGAASITLKSDGSIDIKGVNISIKGAKIGLN</sequence>
<keyword evidence="3" id="KW-0964">Secreted</keyword>
<gene>
    <name evidence="7" type="ORF">SAMN04488051_1025</name>
</gene>
<dbReference type="SUPFAM" id="SSF69255">
    <property type="entry name" value="gp5 N-terminal domain-like"/>
    <property type="match status" value="1"/>
</dbReference>